<gene>
    <name evidence="7" type="ORF">GMB86_00620</name>
</gene>
<name>A0A6N8CRC4_9BACI</name>
<dbReference type="Proteomes" id="UP000440978">
    <property type="component" value="Unassembled WGS sequence"/>
</dbReference>
<dbReference type="NCBIfam" id="TIGR00543">
    <property type="entry name" value="isochor_syn"/>
    <property type="match status" value="1"/>
</dbReference>
<evidence type="ECO:0000256" key="1">
    <source>
        <dbReference type="ARBA" id="ARBA00000799"/>
    </source>
</evidence>
<keyword evidence="8" id="KW-1185">Reference proteome</keyword>
<dbReference type="GO" id="GO:0009697">
    <property type="term" value="P:salicylic acid biosynthetic process"/>
    <property type="evidence" value="ECO:0007669"/>
    <property type="project" value="TreeGrafter"/>
</dbReference>
<organism evidence="7 8">
    <name type="scientific">Terrilactibacillus tamarindi</name>
    <dbReference type="NCBI Taxonomy" id="2599694"/>
    <lineage>
        <taxon>Bacteria</taxon>
        <taxon>Bacillati</taxon>
        <taxon>Bacillota</taxon>
        <taxon>Bacilli</taxon>
        <taxon>Bacillales</taxon>
        <taxon>Bacillaceae</taxon>
        <taxon>Terrilactibacillus</taxon>
    </lineage>
</organism>
<dbReference type="EMBL" id="WNHB01000001">
    <property type="protein sequence ID" value="MTT30516.1"/>
    <property type="molecule type" value="Genomic_DNA"/>
</dbReference>
<dbReference type="PANTHER" id="PTHR42839:SF1">
    <property type="entry name" value="ISOCHORISMATE SYNTHASE MENF"/>
    <property type="match status" value="1"/>
</dbReference>
<keyword evidence="4 7" id="KW-0413">Isomerase</keyword>
<dbReference type="PANTHER" id="PTHR42839">
    <property type="entry name" value="ISOCHORISMATE SYNTHASE ENTC"/>
    <property type="match status" value="1"/>
</dbReference>
<dbReference type="EC" id="5.4.4.2" evidence="3"/>
<dbReference type="OrthoDB" id="9803598at2"/>
<evidence type="ECO:0000256" key="5">
    <source>
        <dbReference type="ARBA" id="ARBA00041564"/>
    </source>
</evidence>
<reference evidence="7 8" key="1">
    <citation type="submission" date="2019-11" db="EMBL/GenBank/DDBJ databases">
        <title>Terrilactibacillus tamarindus sp. nov. BCM23-1 isolated from bark of Tamarindus indica.</title>
        <authorList>
            <person name="Kingkaew E."/>
            <person name="Tanasupawat S."/>
        </authorList>
    </citation>
    <scope>NUCLEOTIDE SEQUENCE [LARGE SCALE GENOMIC DNA]</scope>
    <source>
        <strain evidence="7 8">BCM23-1</strain>
    </source>
</reference>
<evidence type="ECO:0000313" key="8">
    <source>
        <dbReference type="Proteomes" id="UP000440978"/>
    </source>
</evidence>
<comment type="caution">
    <text evidence="7">The sequence shown here is derived from an EMBL/GenBank/DDBJ whole genome shotgun (WGS) entry which is preliminary data.</text>
</comment>
<evidence type="ECO:0000313" key="7">
    <source>
        <dbReference type="EMBL" id="MTT30516.1"/>
    </source>
</evidence>
<feature type="domain" description="Chorismate-utilising enzyme C-terminal" evidence="6">
    <location>
        <begin position="203"/>
        <end position="455"/>
    </location>
</feature>
<protein>
    <recommendedName>
        <fullName evidence="3">isochorismate synthase</fullName>
        <ecNumber evidence="3">5.4.4.2</ecNumber>
    </recommendedName>
    <alternativeName>
        <fullName evidence="5">Isochorismate mutase</fullName>
    </alternativeName>
</protein>
<comment type="similarity">
    <text evidence="2">Belongs to the isochorismate synthase family.</text>
</comment>
<evidence type="ECO:0000259" key="6">
    <source>
        <dbReference type="Pfam" id="PF00425"/>
    </source>
</evidence>
<dbReference type="GO" id="GO:0008909">
    <property type="term" value="F:isochorismate synthase activity"/>
    <property type="evidence" value="ECO:0007669"/>
    <property type="project" value="UniProtKB-EC"/>
</dbReference>
<evidence type="ECO:0000256" key="3">
    <source>
        <dbReference type="ARBA" id="ARBA00012824"/>
    </source>
</evidence>
<dbReference type="InterPro" id="IPR005801">
    <property type="entry name" value="ADC_synthase"/>
</dbReference>
<dbReference type="Gene3D" id="3.60.120.10">
    <property type="entry name" value="Anthranilate synthase"/>
    <property type="match status" value="1"/>
</dbReference>
<evidence type="ECO:0000256" key="4">
    <source>
        <dbReference type="ARBA" id="ARBA00023235"/>
    </source>
</evidence>
<evidence type="ECO:0000256" key="2">
    <source>
        <dbReference type="ARBA" id="ARBA00005297"/>
    </source>
</evidence>
<accession>A0A6N8CRC4</accession>
<dbReference type="SUPFAM" id="SSF56322">
    <property type="entry name" value="ADC synthase"/>
    <property type="match status" value="1"/>
</dbReference>
<dbReference type="AlphaFoldDB" id="A0A6N8CRC4"/>
<sequence>MLIMDALLFDLLAKGCLKQEQLKKSILVSYTREFDSFDAIDIFRIGEKWNREQRLYWSDPDGIERVGLGYALKLAAEGETRVSSIADQKKKLFNDAIIEKWDQGLSGGPLLFGGFSFDPDNQKTSPKWHSFGDATFILPEILLTRTKENKSILTINCLMTKDKKPDEEFNRLTERIQLLNKSQKSLTTSAYEGKLTPTEEYLNEWKISVKKAIDIIQSGLMQKIVLSRTMRVDRQVPYDIVAILKALTDDQASHYVFAFTMGESTFLGASPERLVKKQGHDIRSMCLAGTTTRGKTEKEDKEKAEFLRRDQKNLQEHQWVVNMISQVLSRFCQSLLVPQNPSVLKAGQVQHLCTPISGKLKEDKTILELVQALHPTPALGGYPQKESLQWIRELEVADRGWYGAPIGWMDEQDDGEYIVAIRSGLIENSTAWLFAGCGLVGDSTVTEELIETRAKFKPIFSALGGSHD</sequence>
<proteinExistence type="inferred from homology"/>
<dbReference type="InterPro" id="IPR015890">
    <property type="entry name" value="Chorismate_C"/>
</dbReference>
<dbReference type="InterPro" id="IPR004561">
    <property type="entry name" value="IsoChor_synthase"/>
</dbReference>
<comment type="catalytic activity">
    <reaction evidence="1">
        <text>chorismate = isochorismate</text>
        <dbReference type="Rhea" id="RHEA:18985"/>
        <dbReference type="ChEBI" id="CHEBI:29748"/>
        <dbReference type="ChEBI" id="CHEBI:29780"/>
        <dbReference type="EC" id="5.4.4.2"/>
    </reaction>
</comment>
<dbReference type="Pfam" id="PF00425">
    <property type="entry name" value="Chorismate_bind"/>
    <property type="match status" value="1"/>
</dbReference>